<name>A0A3B0V2S4_9ZZZZ</name>
<evidence type="ECO:0000313" key="1">
    <source>
        <dbReference type="EMBL" id="VAW37798.1"/>
    </source>
</evidence>
<dbReference type="EMBL" id="UOEY01000050">
    <property type="protein sequence ID" value="VAW37798.1"/>
    <property type="molecule type" value="Genomic_DNA"/>
</dbReference>
<proteinExistence type="predicted"/>
<organism evidence="1">
    <name type="scientific">hydrothermal vent metagenome</name>
    <dbReference type="NCBI Taxonomy" id="652676"/>
    <lineage>
        <taxon>unclassified sequences</taxon>
        <taxon>metagenomes</taxon>
        <taxon>ecological metagenomes</taxon>
    </lineage>
</organism>
<feature type="non-terminal residue" evidence="1">
    <location>
        <position position="39"/>
    </location>
</feature>
<dbReference type="AlphaFoldDB" id="A0A3B0V2S4"/>
<gene>
    <name evidence="1" type="ORF">MNBD_DELTA04-69</name>
</gene>
<accession>A0A3B0V2S4</accession>
<sequence>MKKKQVSWSVGIFLALVFIAFGNILPARAGSPWHWAFAM</sequence>
<reference evidence="1" key="1">
    <citation type="submission" date="2018-06" db="EMBL/GenBank/DDBJ databases">
        <authorList>
            <person name="Zhirakovskaya E."/>
        </authorList>
    </citation>
    <scope>NUCLEOTIDE SEQUENCE</scope>
</reference>
<protein>
    <submittedName>
        <fullName evidence="1">Uncharacterized protein</fullName>
    </submittedName>
</protein>